<dbReference type="EMBL" id="MFFT01000063">
    <property type="protein sequence ID" value="OGF22143.1"/>
    <property type="molecule type" value="Genomic_DNA"/>
</dbReference>
<dbReference type="InterPro" id="IPR032818">
    <property type="entry name" value="DedA-like"/>
</dbReference>
<keyword evidence="3 7" id="KW-1003">Cell membrane</keyword>
<dbReference type="PANTHER" id="PTHR30353:SF0">
    <property type="entry name" value="TRANSMEMBRANE PROTEIN"/>
    <property type="match status" value="1"/>
</dbReference>
<evidence type="ECO:0000256" key="7">
    <source>
        <dbReference type="RuleBase" id="RU367016"/>
    </source>
</evidence>
<evidence type="ECO:0000313" key="10">
    <source>
        <dbReference type="Proteomes" id="UP000176877"/>
    </source>
</evidence>
<reference evidence="9 10" key="1">
    <citation type="journal article" date="2016" name="Nat. Commun.">
        <title>Thousands of microbial genomes shed light on interconnected biogeochemical processes in an aquifer system.</title>
        <authorList>
            <person name="Anantharaman K."/>
            <person name="Brown C.T."/>
            <person name="Hug L.A."/>
            <person name="Sharon I."/>
            <person name="Castelle C.J."/>
            <person name="Probst A.J."/>
            <person name="Thomas B.C."/>
            <person name="Singh A."/>
            <person name="Wilkins M.J."/>
            <person name="Karaoz U."/>
            <person name="Brodie E.L."/>
            <person name="Williams K.H."/>
            <person name="Hubbard S.S."/>
            <person name="Banfield J.F."/>
        </authorList>
    </citation>
    <scope>NUCLEOTIDE SEQUENCE [LARGE SCALE GENOMIC DNA]</scope>
</reference>
<evidence type="ECO:0000256" key="6">
    <source>
        <dbReference type="ARBA" id="ARBA00023136"/>
    </source>
</evidence>
<evidence type="ECO:0000313" key="9">
    <source>
        <dbReference type="EMBL" id="OGF22143.1"/>
    </source>
</evidence>
<feature type="transmembrane region" description="Helical" evidence="7">
    <location>
        <begin position="153"/>
        <end position="175"/>
    </location>
</feature>
<comment type="similarity">
    <text evidence="2 7">Belongs to the DedA family.</text>
</comment>
<evidence type="ECO:0000256" key="5">
    <source>
        <dbReference type="ARBA" id="ARBA00022989"/>
    </source>
</evidence>
<dbReference type="AlphaFoldDB" id="A0A1F5S6U4"/>
<evidence type="ECO:0000256" key="4">
    <source>
        <dbReference type="ARBA" id="ARBA00022692"/>
    </source>
</evidence>
<accession>A0A1F5S6U4</accession>
<proteinExistence type="inferred from homology"/>
<keyword evidence="6 7" id="KW-0472">Membrane</keyword>
<gene>
    <name evidence="9" type="ORF">A3D45_00485</name>
</gene>
<feature type="transmembrane region" description="Helical" evidence="7">
    <location>
        <begin position="187"/>
        <end position="205"/>
    </location>
</feature>
<keyword evidence="5 7" id="KW-1133">Transmembrane helix</keyword>
<evidence type="ECO:0000256" key="2">
    <source>
        <dbReference type="ARBA" id="ARBA00010792"/>
    </source>
</evidence>
<comment type="subcellular location">
    <subcellularLocation>
        <location evidence="1 7">Cell membrane</location>
        <topology evidence="1 7">Multi-pass membrane protein</topology>
    </subcellularLocation>
</comment>
<evidence type="ECO:0000259" key="8">
    <source>
        <dbReference type="Pfam" id="PF09335"/>
    </source>
</evidence>
<dbReference type="Pfam" id="PF09335">
    <property type="entry name" value="VTT_dom"/>
    <property type="match status" value="1"/>
</dbReference>
<feature type="transmembrane region" description="Helical" evidence="7">
    <location>
        <begin position="61"/>
        <end position="82"/>
    </location>
</feature>
<dbReference type="Proteomes" id="UP000176877">
    <property type="component" value="Unassembled WGS sequence"/>
</dbReference>
<organism evidence="9 10">
    <name type="scientific">Candidatus Falkowbacteria bacterium RIFCSPHIGHO2_02_FULL_42_9</name>
    <dbReference type="NCBI Taxonomy" id="1797986"/>
    <lineage>
        <taxon>Bacteria</taxon>
        <taxon>Candidatus Falkowiibacteriota</taxon>
    </lineage>
</organism>
<dbReference type="GO" id="GO:0005886">
    <property type="term" value="C:plasma membrane"/>
    <property type="evidence" value="ECO:0007669"/>
    <property type="project" value="UniProtKB-SubCell"/>
</dbReference>
<dbReference type="InterPro" id="IPR058127">
    <property type="entry name" value="DedA"/>
</dbReference>
<keyword evidence="4 7" id="KW-0812">Transmembrane</keyword>
<evidence type="ECO:0000256" key="1">
    <source>
        <dbReference type="ARBA" id="ARBA00004651"/>
    </source>
</evidence>
<name>A0A1F5S6U4_9BACT</name>
<dbReference type="InterPro" id="IPR032816">
    <property type="entry name" value="VTT_dom"/>
</dbReference>
<feature type="domain" description="VTT" evidence="8">
    <location>
        <begin position="49"/>
        <end position="173"/>
    </location>
</feature>
<comment type="caution">
    <text evidence="9">The sequence shown here is derived from an EMBL/GenBank/DDBJ whole genome shotgun (WGS) entry which is preliminary data.</text>
</comment>
<dbReference type="NCBIfam" id="NF008102">
    <property type="entry name" value="PRK10847.1"/>
    <property type="match status" value="1"/>
</dbReference>
<evidence type="ECO:0000256" key="3">
    <source>
        <dbReference type="ARBA" id="ARBA00022475"/>
    </source>
</evidence>
<dbReference type="PANTHER" id="PTHR30353">
    <property type="entry name" value="INNER MEMBRANE PROTEIN DEDA-RELATED"/>
    <property type="match status" value="1"/>
</dbReference>
<sequence length="217" mass="24635">MEILVNIFDFILHIDIHLGEIIAQYGALAYAILFVIIFAETGLVFTPFLPGDSLLFAAGTFSALGSFNVVVLLFLLWLAAILGDSVNYWLGRYFGQAIINNRRIPINQEHIERTRKFYEKYGGKTIFLARFMPIIRTFAPFVAGLGKMDYRKFIYYNIAGGFTWVFGFTLLGYFFGNWPGVKENFSLVIMAIIVLSVAPIFIELIKAKFKKIETPAK</sequence>
<feature type="transmembrane region" description="Helical" evidence="7">
    <location>
        <begin position="27"/>
        <end position="49"/>
    </location>
</feature>
<protein>
    <recommendedName>
        <fullName evidence="8">VTT domain-containing protein</fullName>
    </recommendedName>
</protein>